<keyword evidence="2" id="KW-0802">TPR repeat</keyword>
<accession>A0A1Y6CIH3</accession>
<dbReference type="STRING" id="1513793.SAMN06296036_12324"/>
<dbReference type="Pfam" id="PF00072">
    <property type="entry name" value="Response_reg"/>
    <property type="match status" value="1"/>
</dbReference>
<dbReference type="OrthoDB" id="5290070at2"/>
<feature type="domain" description="Response regulatory" evidence="3">
    <location>
        <begin position="5"/>
        <end position="122"/>
    </location>
</feature>
<dbReference type="SMART" id="SM00448">
    <property type="entry name" value="REC"/>
    <property type="match status" value="1"/>
</dbReference>
<dbReference type="AlphaFoldDB" id="A0A1Y6CIH3"/>
<dbReference type="PROSITE" id="PS50293">
    <property type="entry name" value="TPR_REGION"/>
    <property type="match status" value="1"/>
</dbReference>
<comment type="caution">
    <text evidence="1">Lacks conserved residue(s) required for the propagation of feature annotation.</text>
</comment>
<dbReference type="Gene3D" id="1.25.40.10">
    <property type="entry name" value="Tetratricopeptide repeat domain"/>
    <property type="match status" value="2"/>
</dbReference>
<dbReference type="PROSITE" id="PS50110">
    <property type="entry name" value="RESPONSE_REGULATORY"/>
    <property type="match status" value="1"/>
</dbReference>
<evidence type="ECO:0000313" key="5">
    <source>
        <dbReference type="Proteomes" id="UP000192907"/>
    </source>
</evidence>
<dbReference type="SUPFAM" id="SSF52172">
    <property type="entry name" value="CheY-like"/>
    <property type="match status" value="1"/>
</dbReference>
<evidence type="ECO:0000256" key="1">
    <source>
        <dbReference type="PROSITE-ProRule" id="PRU00169"/>
    </source>
</evidence>
<dbReference type="InterPro" id="IPR019734">
    <property type="entry name" value="TPR_rpt"/>
</dbReference>
<proteinExistence type="predicted"/>
<reference evidence="5" key="1">
    <citation type="submission" date="2017-04" db="EMBL/GenBank/DDBJ databases">
        <authorList>
            <person name="Varghese N."/>
            <person name="Submissions S."/>
        </authorList>
    </citation>
    <scope>NUCLEOTIDE SEQUENCE [LARGE SCALE GENOMIC DNA]</scope>
    <source>
        <strain evidence="5">RKEM611</strain>
    </source>
</reference>
<dbReference type="SUPFAM" id="SSF48452">
    <property type="entry name" value="TPR-like"/>
    <property type="match status" value="2"/>
</dbReference>
<dbReference type="EMBL" id="FWZT01000023">
    <property type="protein sequence ID" value="SMF66362.1"/>
    <property type="molecule type" value="Genomic_DNA"/>
</dbReference>
<evidence type="ECO:0000256" key="2">
    <source>
        <dbReference type="PROSITE-ProRule" id="PRU00339"/>
    </source>
</evidence>
<feature type="repeat" description="TPR" evidence="2">
    <location>
        <begin position="166"/>
        <end position="199"/>
    </location>
</feature>
<dbReference type="Proteomes" id="UP000192907">
    <property type="component" value="Unassembled WGS sequence"/>
</dbReference>
<dbReference type="RefSeq" id="WP_132323579.1">
    <property type="nucleotide sequence ID" value="NZ_FWZT01000023.1"/>
</dbReference>
<dbReference type="InterPro" id="IPR011990">
    <property type="entry name" value="TPR-like_helical_dom_sf"/>
</dbReference>
<dbReference type="PROSITE" id="PS50005">
    <property type="entry name" value="TPR"/>
    <property type="match status" value="4"/>
</dbReference>
<gene>
    <name evidence="4" type="ORF">SAMN06296036_12324</name>
</gene>
<evidence type="ECO:0000259" key="3">
    <source>
        <dbReference type="PROSITE" id="PS50110"/>
    </source>
</evidence>
<feature type="repeat" description="TPR" evidence="2">
    <location>
        <begin position="301"/>
        <end position="334"/>
    </location>
</feature>
<protein>
    <submittedName>
        <fullName evidence="4">Tetratricopeptide repeat-containing protein</fullName>
    </submittedName>
</protein>
<dbReference type="Pfam" id="PF14559">
    <property type="entry name" value="TPR_19"/>
    <property type="match status" value="1"/>
</dbReference>
<evidence type="ECO:0000313" key="4">
    <source>
        <dbReference type="EMBL" id="SMF66362.1"/>
    </source>
</evidence>
<keyword evidence="5" id="KW-1185">Reference proteome</keyword>
<name>A0A1Y6CIH3_9BACT</name>
<dbReference type="InterPro" id="IPR011006">
    <property type="entry name" value="CheY-like_superfamily"/>
</dbReference>
<dbReference type="GO" id="GO:0000160">
    <property type="term" value="P:phosphorelay signal transduction system"/>
    <property type="evidence" value="ECO:0007669"/>
    <property type="project" value="InterPro"/>
</dbReference>
<dbReference type="PANTHER" id="PTHR12558:SF13">
    <property type="entry name" value="CELL DIVISION CYCLE PROTEIN 27 HOMOLOG"/>
    <property type="match status" value="1"/>
</dbReference>
<sequence>MGIERVLLLDDNTSNTLFFEMLLKDMGMKEVVSSPTGDDALILADKKHVQFVICSWELAGMPGTIFIQKLRAKKRRKYIPCIIYSKRMEEQEVRLTQELGFKNILSMPFEKDKAIAMINEIIEHENNIDPKEVAIRKIEMYLQDGKPGEAFKMFNDDLFKPGPFRSPALVAAGEVFMALSKYDKAEKCADDVLERIPDNYRALQLKAKLHSRRGEHDQAINILKKLMNQSPKNLTTRVNLGAAYVAADRFDEAKQVFNDVLDIDPENQAAKDQMATVVFQEGDFGLAEQLIAETENGNELARIFNNIAISQVAEDSFDEAIQTYENAIRLLADKTRLYLLQYNLGLAYRKKGDLNKGLETLATSYFDNLEFEKAYVAIARIYKEMKKKGLTPDASIINEVKKKRATSKSA</sequence>
<dbReference type="InterPro" id="IPR001789">
    <property type="entry name" value="Sig_transdc_resp-reg_receiver"/>
</dbReference>
<dbReference type="SMART" id="SM00028">
    <property type="entry name" value="TPR"/>
    <property type="match status" value="5"/>
</dbReference>
<feature type="repeat" description="TPR" evidence="2">
    <location>
        <begin position="234"/>
        <end position="267"/>
    </location>
</feature>
<organism evidence="4 5">
    <name type="scientific">Pseudobacteriovorax antillogorgiicola</name>
    <dbReference type="NCBI Taxonomy" id="1513793"/>
    <lineage>
        <taxon>Bacteria</taxon>
        <taxon>Pseudomonadati</taxon>
        <taxon>Bdellovibrionota</taxon>
        <taxon>Oligoflexia</taxon>
        <taxon>Oligoflexales</taxon>
        <taxon>Pseudobacteriovoracaceae</taxon>
        <taxon>Pseudobacteriovorax</taxon>
    </lineage>
</organism>
<feature type="repeat" description="TPR" evidence="2">
    <location>
        <begin position="200"/>
        <end position="233"/>
    </location>
</feature>
<dbReference type="PANTHER" id="PTHR12558">
    <property type="entry name" value="CELL DIVISION CYCLE 16,23,27"/>
    <property type="match status" value="1"/>
</dbReference>
<dbReference type="Gene3D" id="3.40.50.2300">
    <property type="match status" value="1"/>
</dbReference>